<dbReference type="AlphaFoldDB" id="A0A0E9WCT5"/>
<evidence type="ECO:0000313" key="1">
    <source>
        <dbReference type="EMBL" id="JAH87360.1"/>
    </source>
</evidence>
<accession>A0A0E9WCT5</accession>
<reference evidence="1" key="2">
    <citation type="journal article" date="2015" name="Fish Shellfish Immunol.">
        <title>Early steps in the European eel (Anguilla anguilla)-Vibrio vulnificus interaction in the gills: Role of the RtxA13 toxin.</title>
        <authorList>
            <person name="Callol A."/>
            <person name="Pajuelo D."/>
            <person name="Ebbesson L."/>
            <person name="Teles M."/>
            <person name="MacKenzie S."/>
            <person name="Amaro C."/>
        </authorList>
    </citation>
    <scope>NUCLEOTIDE SEQUENCE</scope>
</reference>
<name>A0A0E9WCT5_ANGAN</name>
<reference evidence="1" key="1">
    <citation type="submission" date="2014-11" db="EMBL/GenBank/DDBJ databases">
        <authorList>
            <person name="Amaro Gonzalez C."/>
        </authorList>
    </citation>
    <scope>NUCLEOTIDE SEQUENCE</scope>
</reference>
<protein>
    <submittedName>
        <fullName evidence="1">Uncharacterized protein</fullName>
    </submittedName>
</protein>
<proteinExistence type="predicted"/>
<sequence>MHLQLLTTPVYPLLSLPSCQQYPHPLLLLSRDNSQHNPIPVCATKTSIGKE</sequence>
<organism evidence="1">
    <name type="scientific">Anguilla anguilla</name>
    <name type="common">European freshwater eel</name>
    <name type="synonym">Muraena anguilla</name>
    <dbReference type="NCBI Taxonomy" id="7936"/>
    <lineage>
        <taxon>Eukaryota</taxon>
        <taxon>Metazoa</taxon>
        <taxon>Chordata</taxon>
        <taxon>Craniata</taxon>
        <taxon>Vertebrata</taxon>
        <taxon>Euteleostomi</taxon>
        <taxon>Actinopterygii</taxon>
        <taxon>Neopterygii</taxon>
        <taxon>Teleostei</taxon>
        <taxon>Anguilliformes</taxon>
        <taxon>Anguillidae</taxon>
        <taxon>Anguilla</taxon>
    </lineage>
</organism>
<dbReference type="EMBL" id="GBXM01021217">
    <property type="protein sequence ID" value="JAH87360.1"/>
    <property type="molecule type" value="Transcribed_RNA"/>
</dbReference>